<evidence type="ECO:0000313" key="4">
    <source>
        <dbReference type="EMBL" id="KKN84204.1"/>
    </source>
</evidence>
<dbReference type="SUPFAM" id="SSF55729">
    <property type="entry name" value="Acyl-CoA N-acyltransferases (Nat)"/>
    <property type="match status" value="1"/>
</dbReference>
<dbReference type="Pfam" id="PF11814">
    <property type="entry name" value="DUF3335"/>
    <property type="match status" value="1"/>
</dbReference>
<organism evidence="4">
    <name type="scientific">marine sediment metagenome</name>
    <dbReference type="NCBI Taxonomy" id="412755"/>
    <lineage>
        <taxon>unclassified sequences</taxon>
        <taxon>metagenomes</taxon>
        <taxon>ecological metagenomes</taxon>
    </lineage>
</organism>
<name>A0A0F9TY01_9ZZZZ</name>
<dbReference type="GO" id="GO:0016747">
    <property type="term" value="F:acyltransferase activity, transferring groups other than amino-acyl groups"/>
    <property type="evidence" value="ECO:0007669"/>
    <property type="project" value="InterPro"/>
</dbReference>
<dbReference type="Gene3D" id="3.40.630.30">
    <property type="match status" value="1"/>
</dbReference>
<dbReference type="EMBL" id="LAZR01000174">
    <property type="protein sequence ID" value="KKN84204.1"/>
    <property type="molecule type" value="Genomic_DNA"/>
</dbReference>
<dbReference type="InterPro" id="IPR050832">
    <property type="entry name" value="Bact_Acetyltransf"/>
</dbReference>
<dbReference type="PROSITE" id="PS51186">
    <property type="entry name" value="GNAT"/>
    <property type="match status" value="1"/>
</dbReference>
<dbReference type="InterPro" id="IPR000182">
    <property type="entry name" value="GNAT_dom"/>
</dbReference>
<evidence type="ECO:0000259" key="3">
    <source>
        <dbReference type="PROSITE" id="PS51186"/>
    </source>
</evidence>
<accession>A0A0F9TY01</accession>
<keyword evidence="1" id="KW-0808">Transferase</keyword>
<gene>
    <name evidence="4" type="ORF">LCGC14_0291530</name>
</gene>
<proteinExistence type="predicted"/>
<dbReference type="InterPro" id="IPR016181">
    <property type="entry name" value="Acyl_CoA_acyltransferase"/>
</dbReference>
<comment type="caution">
    <text evidence="4">The sequence shown here is derived from an EMBL/GenBank/DDBJ whole genome shotgun (WGS) entry which is preliminary data.</text>
</comment>
<reference evidence="4" key="1">
    <citation type="journal article" date="2015" name="Nature">
        <title>Complex archaea that bridge the gap between prokaryotes and eukaryotes.</title>
        <authorList>
            <person name="Spang A."/>
            <person name="Saw J.H."/>
            <person name="Jorgensen S.L."/>
            <person name="Zaremba-Niedzwiedzka K."/>
            <person name="Martijn J."/>
            <person name="Lind A.E."/>
            <person name="van Eijk R."/>
            <person name="Schleper C."/>
            <person name="Guy L."/>
            <person name="Ettema T.J."/>
        </authorList>
    </citation>
    <scope>NUCLEOTIDE SEQUENCE</scope>
</reference>
<protein>
    <recommendedName>
        <fullName evidence="3">N-acetyltransferase domain-containing protein</fullName>
    </recommendedName>
</protein>
<evidence type="ECO:0000256" key="2">
    <source>
        <dbReference type="ARBA" id="ARBA00023315"/>
    </source>
</evidence>
<dbReference type="InterPro" id="IPR021770">
    <property type="entry name" value="DUF3335"/>
</dbReference>
<evidence type="ECO:0000256" key="1">
    <source>
        <dbReference type="ARBA" id="ARBA00022679"/>
    </source>
</evidence>
<dbReference type="Pfam" id="PF00583">
    <property type="entry name" value="Acetyltransf_1"/>
    <property type="match status" value="1"/>
</dbReference>
<dbReference type="PANTHER" id="PTHR43877">
    <property type="entry name" value="AMINOALKYLPHOSPHONATE N-ACETYLTRANSFERASE-RELATED-RELATED"/>
    <property type="match status" value="1"/>
</dbReference>
<keyword evidence="2" id="KW-0012">Acyltransferase</keyword>
<feature type="domain" description="N-acetyltransferase" evidence="3">
    <location>
        <begin position="44"/>
        <end position="196"/>
    </location>
</feature>
<sequence length="414" mass="45405">MSCQPSGMGARLFKSAAQRLHVQDMIRNNSRAPSAPAIPDAADMLIRAARTDDIDRLVEIEVAAFDVDRISRRSFRNLVSADSAIVLVAEDGGFAAQACRVVGYAAILLRRGTGLARLYSLAIAPDASGRGTGRKLLEAAESAAFDRDRIALRLEVREDNAAAIALYRSRHFRSIGRYLDYYADHMPALRFEKTLRGDQAIDTGVPYYEQTTDFTCGACCLMMALARDVPGFVLEPVAEIRLWREATTIFMMSGPGGCEPYGLAVAAHEAGLDAEIHVSEPGDLFLEGVRSAEKQRVMALAQEDFRRRADAYAIPVTIRPFTLVELRAAIAAGKTAVVLISGYHMFDKKVPHWVLAHGDDGRHVIIHDPWVADERGESVADAASLPIPYETFDRIARFGKVGLRAAVFLSRREA</sequence>
<dbReference type="AlphaFoldDB" id="A0A0F9TY01"/>
<dbReference type="PANTHER" id="PTHR43877:SF2">
    <property type="entry name" value="AMINOALKYLPHOSPHONATE N-ACETYLTRANSFERASE-RELATED"/>
    <property type="match status" value="1"/>
</dbReference>
<dbReference type="CDD" id="cd04301">
    <property type="entry name" value="NAT_SF"/>
    <property type="match status" value="1"/>
</dbReference>